<sequence length="215" mass="24633">MFSKYKIHLENLEIKKFALLLLKACKIAASWKTNERAWKTSKRSKTDKRNAPQVLLVAANEPTSKKKRKKGKAIEEYPSIPCMSEELSVILDQWIAEGVVKLYKIDSEPTVENKKHSRFCRYHRYVHHPTVECRYMRRLFHEKLVDGTLEVGRSAQGVQRNPLPQHDRGKGIVAVVIHAGDEEEDPMISATLTPAAIKTLQRSLTFRSLFIGINP</sequence>
<protein>
    <submittedName>
        <fullName evidence="1">Uncharacterized protein</fullName>
    </submittedName>
</protein>
<accession>A0AAW2DNP8</accession>
<gene>
    <name evidence="1" type="ORF">SO802_005933</name>
</gene>
<evidence type="ECO:0000313" key="1">
    <source>
        <dbReference type="EMBL" id="KAL0010825.1"/>
    </source>
</evidence>
<evidence type="ECO:0000313" key="2">
    <source>
        <dbReference type="Proteomes" id="UP001459277"/>
    </source>
</evidence>
<dbReference type="Proteomes" id="UP001459277">
    <property type="component" value="Unassembled WGS sequence"/>
</dbReference>
<comment type="caution">
    <text evidence="1">The sequence shown here is derived from an EMBL/GenBank/DDBJ whole genome shotgun (WGS) entry which is preliminary data.</text>
</comment>
<dbReference type="EMBL" id="JAZDWU010000002">
    <property type="protein sequence ID" value="KAL0010825.1"/>
    <property type="molecule type" value="Genomic_DNA"/>
</dbReference>
<keyword evidence="2" id="KW-1185">Reference proteome</keyword>
<organism evidence="1 2">
    <name type="scientific">Lithocarpus litseifolius</name>
    <dbReference type="NCBI Taxonomy" id="425828"/>
    <lineage>
        <taxon>Eukaryota</taxon>
        <taxon>Viridiplantae</taxon>
        <taxon>Streptophyta</taxon>
        <taxon>Embryophyta</taxon>
        <taxon>Tracheophyta</taxon>
        <taxon>Spermatophyta</taxon>
        <taxon>Magnoliopsida</taxon>
        <taxon>eudicotyledons</taxon>
        <taxon>Gunneridae</taxon>
        <taxon>Pentapetalae</taxon>
        <taxon>rosids</taxon>
        <taxon>fabids</taxon>
        <taxon>Fagales</taxon>
        <taxon>Fagaceae</taxon>
        <taxon>Lithocarpus</taxon>
    </lineage>
</organism>
<name>A0AAW2DNP8_9ROSI</name>
<proteinExistence type="predicted"/>
<reference evidence="1 2" key="1">
    <citation type="submission" date="2024-01" db="EMBL/GenBank/DDBJ databases">
        <title>A telomere-to-telomere, gap-free genome of sweet tea (Lithocarpus litseifolius).</title>
        <authorList>
            <person name="Zhou J."/>
        </authorList>
    </citation>
    <scope>NUCLEOTIDE SEQUENCE [LARGE SCALE GENOMIC DNA]</scope>
    <source>
        <strain evidence="1">Zhou-2022a</strain>
        <tissue evidence="1">Leaf</tissue>
    </source>
</reference>
<dbReference type="AlphaFoldDB" id="A0AAW2DNP8"/>